<evidence type="ECO:0000313" key="4">
    <source>
        <dbReference type="Proteomes" id="UP001589867"/>
    </source>
</evidence>
<dbReference type="Gene3D" id="3.20.20.30">
    <property type="entry name" value="Luciferase-like domain"/>
    <property type="match status" value="1"/>
</dbReference>
<evidence type="ECO:0000313" key="3">
    <source>
        <dbReference type="EMBL" id="MFC0531210.1"/>
    </source>
</evidence>
<accession>A0ABV6M944</accession>
<evidence type="ECO:0000256" key="1">
    <source>
        <dbReference type="ARBA" id="ARBA00023002"/>
    </source>
</evidence>
<dbReference type="InterPro" id="IPR011251">
    <property type="entry name" value="Luciferase-like_dom"/>
</dbReference>
<comment type="caution">
    <text evidence="3">The sequence shown here is derived from an EMBL/GenBank/DDBJ whole genome shotgun (WGS) entry which is preliminary data.</text>
</comment>
<dbReference type="EMBL" id="JBHLUH010000056">
    <property type="protein sequence ID" value="MFC0531210.1"/>
    <property type="molecule type" value="Genomic_DNA"/>
</dbReference>
<dbReference type="EC" id="1.-.-.-" evidence="3"/>
<gene>
    <name evidence="3" type="ORF">ACFFIA_26560</name>
</gene>
<protein>
    <submittedName>
        <fullName evidence="3">LLM class flavin-dependent oxidoreductase</fullName>
        <ecNumber evidence="3">1.-.-.-</ecNumber>
    </submittedName>
</protein>
<proteinExistence type="predicted"/>
<dbReference type="InterPro" id="IPR050564">
    <property type="entry name" value="F420-G6PD/mer"/>
</dbReference>
<dbReference type="RefSeq" id="WP_377255203.1">
    <property type="nucleotide sequence ID" value="NZ_JBHLUH010000056.1"/>
</dbReference>
<keyword evidence="1 3" id="KW-0560">Oxidoreductase</keyword>
<dbReference type="PANTHER" id="PTHR43244:SF1">
    <property type="entry name" value="5,10-METHYLENETETRAHYDROMETHANOPTERIN REDUCTASE"/>
    <property type="match status" value="1"/>
</dbReference>
<reference evidence="3 4" key="1">
    <citation type="submission" date="2024-09" db="EMBL/GenBank/DDBJ databases">
        <authorList>
            <person name="Sun Q."/>
            <person name="Mori K."/>
        </authorList>
    </citation>
    <scope>NUCLEOTIDE SEQUENCE [LARGE SCALE GENOMIC DNA]</scope>
    <source>
        <strain evidence="3 4">TBRC 3947</strain>
    </source>
</reference>
<dbReference type="SUPFAM" id="SSF51679">
    <property type="entry name" value="Bacterial luciferase-like"/>
    <property type="match status" value="1"/>
</dbReference>
<sequence>MRFGLAIQNDFPPSPRPADLIAPMREQVAAAAEAGFSSVWMLQHYLGNMPTLQPIPVLAALAADAGEMTVGTNMLILPLHHPVEVAETYATLDHISGGRAVAGFGMGYRENEFESFGVPLGERVSRYEESVAIVRALWTGEPVDFAGRHYALRSQRISLPPVRPGGPPIWVGAGAHRAGARRAARLGDAWIIPPHVTPDRLKTVLRWYRAELEAAGATGERDVVVRRELVLDPDPERAMATGRRARGALTQAYSAFNAPDATESYRQLTDARAADDVAAHSYLFTTPEECVRRLKELAGLGVTYVILRMQWYDLPQERVLRTLALFKDEVLPHFQKTGGE</sequence>
<evidence type="ECO:0000259" key="2">
    <source>
        <dbReference type="Pfam" id="PF00296"/>
    </source>
</evidence>
<dbReference type="PANTHER" id="PTHR43244">
    <property type="match status" value="1"/>
</dbReference>
<dbReference type="Pfam" id="PF00296">
    <property type="entry name" value="Bac_luciferase"/>
    <property type="match status" value="1"/>
</dbReference>
<organism evidence="3 4">
    <name type="scientific">Phytohabitans kaempferiae</name>
    <dbReference type="NCBI Taxonomy" id="1620943"/>
    <lineage>
        <taxon>Bacteria</taxon>
        <taxon>Bacillati</taxon>
        <taxon>Actinomycetota</taxon>
        <taxon>Actinomycetes</taxon>
        <taxon>Micromonosporales</taxon>
        <taxon>Micromonosporaceae</taxon>
    </lineage>
</organism>
<dbReference type="GO" id="GO:0016491">
    <property type="term" value="F:oxidoreductase activity"/>
    <property type="evidence" value="ECO:0007669"/>
    <property type="project" value="UniProtKB-KW"/>
</dbReference>
<feature type="domain" description="Luciferase-like" evidence="2">
    <location>
        <begin position="1"/>
        <end position="303"/>
    </location>
</feature>
<keyword evidence="4" id="KW-1185">Reference proteome</keyword>
<name>A0ABV6M944_9ACTN</name>
<dbReference type="InterPro" id="IPR036661">
    <property type="entry name" value="Luciferase-like_sf"/>
</dbReference>
<dbReference type="Proteomes" id="UP001589867">
    <property type="component" value="Unassembled WGS sequence"/>
</dbReference>